<dbReference type="PANTHER" id="PTHR32071:SF57">
    <property type="entry name" value="C4-DICARBOXYLATE TRANSPORT TRANSCRIPTIONAL REGULATORY PROTEIN DCTD"/>
    <property type="match status" value="1"/>
</dbReference>
<dbReference type="InterPro" id="IPR010524">
    <property type="entry name" value="Sig_transdc_resp-reg_PrpR_N"/>
</dbReference>
<dbReference type="SUPFAM" id="SSF46689">
    <property type="entry name" value="Homeodomain-like"/>
    <property type="match status" value="1"/>
</dbReference>
<dbReference type="InterPro" id="IPR000014">
    <property type="entry name" value="PAS"/>
</dbReference>
<evidence type="ECO:0000256" key="4">
    <source>
        <dbReference type="ARBA" id="ARBA00023163"/>
    </source>
</evidence>
<evidence type="ECO:0000256" key="3">
    <source>
        <dbReference type="ARBA" id="ARBA00023015"/>
    </source>
</evidence>
<dbReference type="RefSeq" id="WP_117321423.1">
    <property type="nucleotide sequence ID" value="NZ_QVTD01000003.1"/>
</dbReference>
<dbReference type="SUPFAM" id="SSF52540">
    <property type="entry name" value="P-loop containing nucleoside triphosphate hydrolases"/>
    <property type="match status" value="1"/>
</dbReference>
<dbReference type="PROSITE" id="PS50045">
    <property type="entry name" value="SIGMA54_INTERACT_4"/>
    <property type="match status" value="1"/>
</dbReference>
<dbReference type="PROSITE" id="PS00675">
    <property type="entry name" value="SIGMA54_INTERACT_1"/>
    <property type="match status" value="1"/>
</dbReference>
<dbReference type="SUPFAM" id="SSF159800">
    <property type="entry name" value="PrpR receptor domain-like"/>
    <property type="match status" value="1"/>
</dbReference>
<evidence type="ECO:0000256" key="1">
    <source>
        <dbReference type="ARBA" id="ARBA00022741"/>
    </source>
</evidence>
<dbReference type="CDD" id="cd00130">
    <property type="entry name" value="PAS"/>
    <property type="match status" value="1"/>
</dbReference>
<keyword evidence="4" id="KW-0804">Transcription</keyword>
<dbReference type="SUPFAM" id="SSF55785">
    <property type="entry name" value="PYP-like sensor domain (PAS domain)"/>
    <property type="match status" value="1"/>
</dbReference>
<dbReference type="PROSITE" id="PS50112">
    <property type="entry name" value="PAS"/>
    <property type="match status" value="1"/>
</dbReference>
<comment type="caution">
    <text evidence="7">The sequence shown here is derived from an EMBL/GenBank/DDBJ whole genome shotgun (WGS) entry which is preliminary data.</text>
</comment>
<dbReference type="Pfam" id="PF25601">
    <property type="entry name" value="AAA_lid_14"/>
    <property type="match status" value="1"/>
</dbReference>
<dbReference type="Pfam" id="PF02954">
    <property type="entry name" value="HTH_8"/>
    <property type="match status" value="1"/>
</dbReference>
<dbReference type="InterPro" id="IPR013767">
    <property type="entry name" value="PAS_fold"/>
</dbReference>
<dbReference type="InterPro" id="IPR025944">
    <property type="entry name" value="Sigma_54_int_dom_CS"/>
</dbReference>
<dbReference type="GO" id="GO:0006355">
    <property type="term" value="P:regulation of DNA-templated transcription"/>
    <property type="evidence" value="ECO:0007669"/>
    <property type="project" value="InterPro"/>
</dbReference>
<dbReference type="Pfam" id="PF00989">
    <property type="entry name" value="PAS"/>
    <property type="match status" value="1"/>
</dbReference>
<keyword evidence="8" id="KW-1185">Reference proteome</keyword>
<dbReference type="GO" id="GO:0043565">
    <property type="term" value="F:sequence-specific DNA binding"/>
    <property type="evidence" value="ECO:0007669"/>
    <property type="project" value="InterPro"/>
</dbReference>
<evidence type="ECO:0000259" key="6">
    <source>
        <dbReference type="PROSITE" id="PS50112"/>
    </source>
</evidence>
<proteinExistence type="predicted"/>
<dbReference type="SMART" id="SM00382">
    <property type="entry name" value="AAA"/>
    <property type="match status" value="1"/>
</dbReference>
<keyword evidence="3" id="KW-0805">Transcription regulation</keyword>
<keyword evidence="2" id="KW-0067">ATP-binding</keyword>
<dbReference type="SMART" id="SM00091">
    <property type="entry name" value="PAS"/>
    <property type="match status" value="1"/>
</dbReference>
<gene>
    <name evidence="7" type="ORF">D0466_04925</name>
</gene>
<dbReference type="CDD" id="cd00009">
    <property type="entry name" value="AAA"/>
    <property type="match status" value="1"/>
</dbReference>
<name>A0A372LG23_9BACI</name>
<dbReference type="Gene3D" id="3.40.50.300">
    <property type="entry name" value="P-loop containing nucleotide triphosphate hydrolases"/>
    <property type="match status" value="1"/>
</dbReference>
<dbReference type="GO" id="GO:0000156">
    <property type="term" value="F:phosphorelay response regulator activity"/>
    <property type="evidence" value="ECO:0007669"/>
    <property type="project" value="InterPro"/>
</dbReference>
<dbReference type="PANTHER" id="PTHR32071">
    <property type="entry name" value="TRANSCRIPTIONAL REGULATORY PROTEIN"/>
    <property type="match status" value="1"/>
</dbReference>
<dbReference type="PRINTS" id="PR01590">
    <property type="entry name" value="HTHFIS"/>
</dbReference>
<organism evidence="7 8">
    <name type="scientific">Peribacillus glennii</name>
    <dbReference type="NCBI Taxonomy" id="2303991"/>
    <lineage>
        <taxon>Bacteria</taxon>
        <taxon>Bacillati</taxon>
        <taxon>Bacillota</taxon>
        <taxon>Bacilli</taxon>
        <taxon>Bacillales</taxon>
        <taxon>Bacillaceae</taxon>
        <taxon>Peribacillus</taxon>
    </lineage>
</organism>
<dbReference type="Proteomes" id="UP000262939">
    <property type="component" value="Unassembled WGS sequence"/>
</dbReference>
<dbReference type="NCBIfam" id="TIGR00229">
    <property type="entry name" value="sensory_box"/>
    <property type="match status" value="1"/>
</dbReference>
<dbReference type="EMBL" id="QVTD01000003">
    <property type="protein sequence ID" value="RFU65248.1"/>
    <property type="molecule type" value="Genomic_DNA"/>
</dbReference>
<dbReference type="Pfam" id="PF00158">
    <property type="entry name" value="Sigma54_activat"/>
    <property type="match status" value="1"/>
</dbReference>
<evidence type="ECO:0000256" key="2">
    <source>
        <dbReference type="ARBA" id="ARBA00022840"/>
    </source>
</evidence>
<sequence length="638" mass="71283">MSEIAILVPIEELMPVALEACEKAEEDITVKMVHFDEAAAIARKFAKEGTEVIISRGTLAMKIIELDIGIPVVQIPITGFDLLRTIMKAYKNGEKIGIADDLEVIHGIESIEASLGFSIEKYVMDAKTDVGTAVQTLIERNIDVLIGKSVYVNQVKKLNVNTVILSSGVESVSQAIHEAKSLLEVRRTELKRTKQLQAILDFIADGVIAVDENGIITVCNPSARKILNITNEGIIGKPVDHFLVHSRLKEVISSGKEELNKIQDENGVKIIANRIPIRHENSVFGAVCTFQELKKLQQQEQEIRKKLMHRGHVTKYHEDNIVGESEIFIKAIDKAKKYAQVDSTVLLSGETGVGKEVFAQLIHRFSKRAEGPFVAVNCAAIPLNLLESELFGYVEGAFTGAKKGGKTGLFELAHQGTIFLDEIGELAESLQAQLLRVLQEGEVMRLGDERVIPIDIRVIAASNRDLGSMVDEGKFRADLYYRLDILNIMIPSLNERREDIPLLCNYFTEELKKNIQKDIAGFTNEAVEILQNYHWPGNIRQLRNIVERCIILAEDNFINEETVMAAGGKDFLDLDMKRGGLPKTNGQYFGNLPNDEHNRIVEVLKRVNGNKTEAAKILGIGRTTLWRKIKENEVERYE</sequence>
<dbReference type="InterPro" id="IPR002078">
    <property type="entry name" value="Sigma_54_int"/>
</dbReference>
<dbReference type="Gene3D" id="3.40.50.2300">
    <property type="match status" value="1"/>
</dbReference>
<keyword evidence="1" id="KW-0547">Nucleotide-binding</keyword>
<dbReference type="InterPro" id="IPR002197">
    <property type="entry name" value="HTH_Fis"/>
</dbReference>
<reference evidence="7 8" key="1">
    <citation type="submission" date="2018-08" db="EMBL/GenBank/DDBJ databases">
        <title>Bacillus chawlae sp. nov., Bacillus glennii sp. nov., and Bacillus saganii sp. nov. Isolated from the Vehicle Assembly Building at Kennedy Space Center where the Viking Spacecraft were Assembled.</title>
        <authorList>
            <person name="Seuylemezian A."/>
            <person name="Vaishampayan P."/>
        </authorList>
    </citation>
    <scope>NUCLEOTIDE SEQUENCE [LARGE SCALE GENOMIC DNA]</scope>
    <source>
        <strain evidence="7 8">V44-8</strain>
    </source>
</reference>
<evidence type="ECO:0000313" key="8">
    <source>
        <dbReference type="Proteomes" id="UP000262939"/>
    </source>
</evidence>
<accession>A0A372LG23</accession>
<dbReference type="InterPro" id="IPR058031">
    <property type="entry name" value="AAA_lid_NorR"/>
</dbReference>
<evidence type="ECO:0000313" key="7">
    <source>
        <dbReference type="EMBL" id="RFU65248.1"/>
    </source>
</evidence>
<dbReference type="AlphaFoldDB" id="A0A372LG23"/>
<dbReference type="Gene3D" id="1.10.10.60">
    <property type="entry name" value="Homeodomain-like"/>
    <property type="match status" value="1"/>
</dbReference>
<dbReference type="FunFam" id="3.40.50.300:FF:000006">
    <property type="entry name" value="DNA-binding transcriptional regulator NtrC"/>
    <property type="match status" value="1"/>
</dbReference>
<feature type="domain" description="PAS" evidence="6">
    <location>
        <begin position="192"/>
        <end position="266"/>
    </location>
</feature>
<dbReference type="InterPro" id="IPR025662">
    <property type="entry name" value="Sigma_54_int_dom_ATP-bd_1"/>
</dbReference>
<dbReference type="Gene3D" id="1.10.8.60">
    <property type="match status" value="1"/>
</dbReference>
<feature type="domain" description="Sigma-54 factor interaction" evidence="5">
    <location>
        <begin position="321"/>
        <end position="551"/>
    </location>
</feature>
<dbReference type="InterPro" id="IPR027417">
    <property type="entry name" value="P-loop_NTPase"/>
</dbReference>
<protein>
    <submittedName>
        <fullName evidence="7">PAS domain-containing protein</fullName>
    </submittedName>
</protein>
<dbReference type="InterPro" id="IPR003593">
    <property type="entry name" value="AAA+_ATPase"/>
</dbReference>
<dbReference type="Gene3D" id="3.40.50.10660">
    <property type="entry name" value="PrpR receptor domain-like"/>
    <property type="match status" value="1"/>
</dbReference>
<dbReference type="Pfam" id="PF06506">
    <property type="entry name" value="PrpR_N"/>
    <property type="match status" value="1"/>
</dbReference>
<dbReference type="InterPro" id="IPR009057">
    <property type="entry name" value="Homeodomain-like_sf"/>
</dbReference>
<dbReference type="GO" id="GO:0005524">
    <property type="term" value="F:ATP binding"/>
    <property type="evidence" value="ECO:0007669"/>
    <property type="project" value="UniProtKB-KW"/>
</dbReference>
<evidence type="ECO:0000259" key="5">
    <source>
        <dbReference type="PROSITE" id="PS50045"/>
    </source>
</evidence>
<dbReference type="Gene3D" id="3.30.450.20">
    <property type="entry name" value="PAS domain"/>
    <property type="match status" value="1"/>
</dbReference>
<dbReference type="OrthoDB" id="9771372at2"/>
<dbReference type="PROSITE" id="PS00688">
    <property type="entry name" value="SIGMA54_INTERACT_3"/>
    <property type="match status" value="1"/>
</dbReference>
<dbReference type="InterPro" id="IPR035965">
    <property type="entry name" value="PAS-like_dom_sf"/>
</dbReference>